<keyword evidence="3 4" id="KW-0687">Ribonucleoprotein</keyword>
<gene>
    <name evidence="6" type="primary">rps3</name>
</gene>
<dbReference type="GO" id="GO:0005840">
    <property type="term" value="C:ribosome"/>
    <property type="evidence" value="ECO:0007669"/>
    <property type="project" value="UniProtKB-KW"/>
</dbReference>
<evidence type="ECO:0000313" key="6">
    <source>
        <dbReference type="EMBL" id="QQW50418.1"/>
    </source>
</evidence>
<dbReference type="AlphaFoldDB" id="A0A7U0KSQ9"/>
<protein>
    <submittedName>
        <fullName evidence="6">Ribosomal protein S3</fullName>
    </submittedName>
</protein>
<proteinExistence type="inferred from homology"/>
<sequence length="276" mass="32317">MGKTSSFKKKLKQLMGQKTNPLLLRADKNFKNLRFCQQIMNKKFLAYSLNEQDKLNHFLFNFFRSFEINLHSYTFFKDQKGMFYLIVKYLAYDTFANKSIKIKFSSLENAFLMGLKRLGNCKPFVLVFFNLEKNVQFNLNGYKLNTLAVPKVISNQDVLLTLRTFCSFQGTALFLAEYFCEKISRLRIKSNKKILGRFISFLEKFVSFLSRSNFIGLKGLKIQLKGRLQGISRSKKVAFQFGSLSLQKFEAKLDFYQTYSITTFGCIGIKIWINYF</sequence>
<reference evidence="6" key="1">
    <citation type="journal article" date="2021" name="Genome Biol. Evol.">
        <title>Mitochondrial genome evolution in pelagophyte algae.</title>
        <authorList>
            <person name="Sibbald S.J."/>
            <person name="Lawton M."/>
            <person name="Archibald J.M."/>
        </authorList>
    </citation>
    <scope>NUCLEOTIDE SEQUENCE</scope>
    <source>
        <strain evidence="6">CCMP1510</strain>
    </source>
</reference>
<dbReference type="Gene3D" id="3.30.1140.32">
    <property type="entry name" value="Ribosomal protein S3, C-terminal domain"/>
    <property type="match status" value="1"/>
</dbReference>
<keyword evidence="6" id="KW-0496">Mitochondrion</keyword>
<dbReference type="InterPro" id="IPR036419">
    <property type="entry name" value="Ribosomal_S3_C_sf"/>
</dbReference>
<dbReference type="GeneID" id="67154329"/>
<dbReference type="RefSeq" id="YP_010152770.1">
    <property type="nucleotide sequence ID" value="NC_057169.1"/>
</dbReference>
<keyword evidence="2 4" id="KW-0689">Ribosomal protein</keyword>
<evidence type="ECO:0000256" key="3">
    <source>
        <dbReference type="ARBA" id="ARBA00023274"/>
    </source>
</evidence>
<dbReference type="Pfam" id="PF00189">
    <property type="entry name" value="Ribosomal_S3_C"/>
    <property type="match status" value="1"/>
</dbReference>
<dbReference type="GO" id="GO:0003735">
    <property type="term" value="F:structural constituent of ribosome"/>
    <property type="evidence" value="ECO:0007669"/>
    <property type="project" value="InterPro"/>
</dbReference>
<evidence type="ECO:0000256" key="2">
    <source>
        <dbReference type="ARBA" id="ARBA00022980"/>
    </source>
</evidence>
<dbReference type="EMBL" id="MW438350">
    <property type="protein sequence ID" value="QQW50418.1"/>
    <property type="molecule type" value="Genomic_DNA"/>
</dbReference>
<dbReference type="PROSITE" id="PS00548">
    <property type="entry name" value="RIBOSOMAL_S3"/>
    <property type="match status" value="1"/>
</dbReference>
<name>A0A7U0KSQ9_9STRA</name>
<dbReference type="GO" id="GO:1990904">
    <property type="term" value="C:ribonucleoprotein complex"/>
    <property type="evidence" value="ECO:0007669"/>
    <property type="project" value="UniProtKB-KW"/>
</dbReference>
<accession>A0A7U0KSQ9</accession>
<evidence type="ECO:0000256" key="4">
    <source>
        <dbReference type="RuleBase" id="RU003624"/>
    </source>
</evidence>
<comment type="similarity">
    <text evidence="1 4">Belongs to the universal ribosomal protein uS3 family.</text>
</comment>
<organism evidence="6">
    <name type="scientific">Aureoumbra lagunensis</name>
    <dbReference type="NCBI Taxonomy" id="44058"/>
    <lineage>
        <taxon>Eukaryota</taxon>
        <taxon>Sar</taxon>
        <taxon>Stramenopiles</taxon>
        <taxon>Ochrophyta</taxon>
        <taxon>Pelagophyceae</taxon>
        <taxon>Pelagomonadales</taxon>
        <taxon>Aureoumbra</taxon>
    </lineage>
</organism>
<dbReference type="InterPro" id="IPR001351">
    <property type="entry name" value="Ribosomal_uS3_C"/>
</dbReference>
<evidence type="ECO:0000259" key="5">
    <source>
        <dbReference type="Pfam" id="PF00189"/>
    </source>
</evidence>
<feature type="domain" description="Small ribosomal subunit protein uS3 C-terminal" evidence="5">
    <location>
        <begin position="200"/>
        <end position="273"/>
    </location>
</feature>
<evidence type="ECO:0000256" key="1">
    <source>
        <dbReference type="ARBA" id="ARBA00010761"/>
    </source>
</evidence>
<geneLocation type="mitochondrion" evidence="6"/>
<dbReference type="SUPFAM" id="SSF54821">
    <property type="entry name" value="Ribosomal protein S3 C-terminal domain"/>
    <property type="match status" value="1"/>
</dbReference>
<dbReference type="GO" id="GO:0006412">
    <property type="term" value="P:translation"/>
    <property type="evidence" value="ECO:0007669"/>
    <property type="project" value="InterPro"/>
</dbReference>
<dbReference type="InterPro" id="IPR018280">
    <property type="entry name" value="Ribosomal_uS3_CS"/>
</dbReference>